<feature type="non-terminal residue" evidence="1">
    <location>
        <position position="1"/>
    </location>
</feature>
<dbReference type="AlphaFoldDB" id="X1GYU0"/>
<name>X1GYU0_9ZZZZ</name>
<dbReference type="SUPFAM" id="SSF53098">
    <property type="entry name" value="Ribonuclease H-like"/>
    <property type="match status" value="1"/>
</dbReference>
<evidence type="ECO:0000313" key="1">
    <source>
        <dbReference type="EMBL" id="GAH50000.1"/>
    </source>
</evidence>
<dbReference type="InterPro" id="IPR036397">
    <property type="entry name" value="RNaseH_sf"/>
</dbReference>
<organism evidence="1">
    <name type="scientific">marine sediment metagenome</name>
    <dbReference type="NCBI Taxonomy" id="412755"/>
    <lineage>
        <taxon>unclassified sequences</taxon>
        <taxon>metagenomes</taxon>
        <taxon>ecological metagenomes</taxon>
    </lineage>
</organism>
<protein>
    <recommendedName>
        <fullName evidence="2">Holliday junction resolvase RuvC</fullName>
    </recommendedName>
</protein>
<dbReference type="InterPro" id="IPR012337">
    <property type="entry name" value="RNaseH-like_sf"/>
</dbReference>
<dbReference type="EMBL" id="BARU01023167">
    <property type="protein sequence ID" value="GAH50000.1"/>
    <property type="molecule type" value="Genomic_DNA"/>
</dbReference>
<comment type="caution">
    <text evidence="1">The sequence shown here is derived from an EMBL/GenBank/DDBJ whole genome shotgun (WGS) entry which is preliminary data.</text>
</comment>
<reference evidence="1" key="1">
    <citation type="journal article" date="2014" name="Front. Microbiol.">
        <title>High frequency of phylogenetically diverse reductive dehalogenase-homologous genes in deep subseafloor sedimentary metagenomes.</title>
        <authorList>
            <person name="Kawai M."/>
            <person name="Futagami T."/>
            <person name="Toyoda A."/>
            <person name="Takaki Y."/>
            <person name="Nishi S."/>
            <person name="Hori S."/>
            <person name="Arai W."/>
            <person name="Tsubouchi T."/>
            <person name="Morono Y."/>
            <person name="Uchiyama I."/>
            <person name="Ito T."/>
            <person name="Fujiyama A."/>
            <person name="Inagaki F."/>
            <person name="Takami H."/>
        </authorList>
    </citation>
    <scope>NUCLEOTIDE SEQUENCE</scope>
    <source>
        <strain evidence="1">Expedition CK06-06</strain>
    </source>
</reference>
<dbReference type="Gene3D" id="3.30.420.10">
    <property type="entry name" value="Ribonuclease H-like superfamily/Ribonuclease H"/>
    <property type="match status" value="1"/>
</dbReference>
<gene>
    <name evidence="1" type="ORF">S03H2_37630</name>
</gene>
<proteinExistence type="predicted"/>
<accession>X1GYU0</accession>
<sequence length="129" mass="14741">IESGVQDFSLKRGESKGIRFLRFNTWLNDMLELIKPHIVVYEMAHLRGGHATEILVGMTTRIEEFCESKNIEYSSVHSAMLKKFSTGSGKANKEDMMRAATLKFGRVIDNDDEADALLILEWARQEFTK</sequence>
<evidence type="ECO:0008006" key="2">
    <source>
        <dbReference type="Google" id="ProtNLM"/>
    </source>
</evidence>
<dbReference type="GO" id="GO:0003676">
    <property type="term" value="F:nucleic acid binding"/>
    <property type="evidence" value="ECO:0007669"/>
    <property type="project" value="InterPro"/>
</dbReference>